<evidence type="ECO:0000256" key="3">
    <source>
        <dbReference type="ARBA" id="ARBA00023125"/>
    </source>
</evidence>
<accession>A0A7K1T749</accession>
<keyword evidence="2" id="KW-0805">Transcription regulation</keyword>
<keyword evidence="4" id="KW-0804">Transcription</keyword>
<comment type="similarity">
    <text evidence="1">Belongs to the LysR transcriptional regulatory family.</text>
</comment>
<dbReference type="InterPro" id="IPR036388">
    <property type="entry name" value="WH-like_DNA-bd_sf"/>
</dbReference>
<dbReference type="AlphaFoldDB" id="A0A7K1T749"/>
<evidence type="ECO:0000313" key="7">
    <source>
        <dbReference type="Proteomes" id="UP000488839"/>
    </source>
</evidence>
<evidence type="ECO:0000259" key="5">
    <source>
        <dbReference type="PROSITE" id="PS50931"/>
    </source>
</evidence>
<dbReference type="Pfam" id="PF00126">
    <property type="entry name" value="HTH_1"/>
    <property type="match status" value="1"/>
</dbReference>
<organism evidence="6 7">
    <name type="scientific">Adlercreutzia rubneri</name>
    <dbReference type="NCBI Taxonomy" id="2916441"/>
    <lineage>
        <taxon>Bacteria</taxon>
        <taxon>Bacillati</taxon>
        <taxon>Actinomycetota</taxon>
        <taxon>Coriobacteriia</taxon>
        <taxon>Eggerthellales</taxon>
        <taxon>Eggerthellaceae</taxon>
        <taxon>Adlercreutzia</taxon>
    </lineage>
</organism>
<dbReference type="Gene3D" id="3.40.190.10">
    <property type="entry name" value="Periplasmic binding protein-like II"/>
    <property type="match status" value="2"/>
</dbReference>
<dbReference type="Proteomes" id="UP000488839">
    <property type="component" value="Unassembled WGS sequence"/>
</dbReference>
<comment type="caution">
    <text evidence="6">The sequence shown here is derived from an EMBL/GenBank/DDBJ whole genome shotgun (WGS) entry which is preliminary data.</text>
</comment>
<keyword evidence="3" id="KW-0238">DNA-binding</keyword>
<dbReference type="GO" id="GO:0003677">
    <property type="term" value="F:DNA binding"/>
    <property type="evidence" value="ECO:0007669"/>
    <property type="project" value="UniProtKB-KW"/>
</dbReference>
<dbReference type="InterPro" id="IPR036390">
    <property type="entry name" value="WH_DNA-bd_sf"/>
</dbReference>
<dbReference type="PANTHER" id="PTHR30346:SF28">
    <property type="entry name" value="HTH-TYPE TRANSCRIPTIONAL REGULATOR CYNR"/>
    <property type="match status" value="1"/>
</dbReference>
<dbReference type="InterPro" id="IPR000847">
    <property type="entry name" value="LysR_HTH_N"/>
</dbReference>
<dbReference type="CDD" id="cd05466">
    <property type="entry name" value="PBP2_LTTR_substrate"/>
    <property type="match status" value="1"/>
</dbReference>
<dbReference type="Gene3D" id="1.10.10.10">
    <property type="entry name" value="Winged helix-like DNA-binding domain superfamily/Winged helix DNA-binding domain"/>
    <property type="match status" value="1"/>
</dbReference>
<evidence type="ECO:0000256" key="4">
    <source>
        <dbReference type="ARBA" id="ARBA00023163"/>
    </source>
</evidence>
<name>A0A7K1T749_9ACTN</name>
<dbReference type="SUPFAM" id="SSF53850">
    <property type="entry name" value="Periplasmic binding protein-like II"/>
    <property type="match status" value="1"/>
</dbReference>
<gene>
    <name evidence="6" type="ORF">GO707_09475</name>
</gene>
<evidence type="ECO:0000256" key="1">
    <source>
        <dbReference type="ARBA" id="ARBA00009437"/>
    </source>
</evidence>
<sequence>MRNRTARMLKGAMVPTRILLNMNEVARAAMIAARSISACRTVMGTPFAGTACHQGSAPVSLRKARIHHLCYEYYAKKEAGVDTEKCTVLLTAIDQGSLSGAAEALGYTPSGVSRLVASLEAELGLPLLVRGKGGVTPTPECEALRPRFAELASLGRACRDEAAAVRGLEAGTLTVGSAYRPLYRALASTIAAFSAEHPGIQVRIEHANSSTLAAGMAQRAIDFSLMSRREIDCRWTPLSHDAMVAVLPPDHPLAKADAFPIERLLDEPFVELYPGEDCDNSRTLATAGIRPRAAYAVHDTSAAFALVEAGLGIALMNDIYARTAEAEVAVVPLAPARIVEIGIAAPPGRPSPALAAFEAFAVPRLQREAR</sequence>
<dbReference type="Pfam" id="PF03466">
    <property type="entry name" value="LysR_substrate"/>
    <property type="match status" value="1"/>
</dbReference>
<dbReference type="PANTHER" id="PTHR30346">
    <property type="entry name" value="TRANSCRIPTIONAL DUAL REGULATOR HCAR-RELATED"/>
    <property type="match status" value="1"/>
</dbReference>
<dbReference type="InterPro" id="IPR005119">
    <property type="entry name" value="LysR_subst-bd"/>
</dbReference>
<dbReference type="SUPFAM" id="SSF46785">
    <property type="entry name" value="Winged helix' DNA-binding domain"/>
    <property type="match status" value="1"/>
</dbReference>
<feature type="domain" description="HTH lysR-type" evidence="5">
    <location>
        <begin position="81"/>
        <end position="138"/>
    </location>
</feature>
<reference evidence="6 7" key="1">
    <citation type="submission" date="2019-11" db="EMBL/GenBank/DDBJ databases">
        <title>Whole genome shotgun sequencing (WGS) data from Adlercreutzia equolifaciens ResAG-91, Eggerthella lenta MRI-F36, MRI-F37, MRI-F40, ResAG-49, ResAG-88, ResAG-121, ResAG-145, and Gordonibacter sp. ResAG-5, ResAG-26, ResAG-43, ResAG-50, ResAG-59.</title>
        <authorList>
            <person name="Stoll D.A."/>
            <person name="Danylec N."/>
            <person name="Franz C.M.A.P."/>
            <person name="Huch M."/>
        </authorList>
    </citation>
    <scope>NUCLEOTIDE SEQUENCE [LARGE SCALE GENOMIC DNA]</scope>
    <source>
        <strain evidence="6 7">ResAG-91</strain>
    </source>
</reference>
<dbReference type="PROSITE" id="PS50931">
    <property type="entry name" value="HTH_LYSR"/>
    <property type="match status" value="1"/>
</dbReference>
<keyword evidence="7" id="KW-1185">Reference proteome</keyword>
<protein>
    <submittedName>
        <fullName evidence="6">LysR family transcriptional regulator</fullName>
    </submittedName>
</protein>
<dbReference type="EMBL" id="WPOO01000017">
    <property type="protein sequence ID" value="MVN59449.1"/>
    <property type="molecule type" value="Genomic_DNA"/>
</dbReference>
<evidence type="ECO:0000256" key="2">
    <source>
        <dbReference type="ARBA" id="ARBA00023015"/>
    </source>
</evidence>
<dbReference type="GO" id="GO:0032993">
    <property type="term" value="C:protein-DNA complex"/>
    <property type="evidence" value="ECO:0007669"/>
    <property type="project" value="TreeGrafter"/>
</dbReference>
<proteinExistence type="inferred from homology"/>
<evidence type="ECO:0000313" key="6">
    <source>
        <dbReference type="EMBL" id="MVN59449.1"/>
    </source>
</evidence>
<dbReference type="GO" id="GO:0003700">
    <property type="term" value="F:DNA-binding transcription factor activity"/>
    <property type="evidence" value="ECO:0007669"/>
    <property type="project" value="InterPro"/>
</dbReference>